<feature type="compositionally biased region" description="Basic and acidic residues" evidence="1">
    <location>
        <begin position="99"/>
        <end position="109"/>
    </location>
</feature>
<dbReference type="EMBL" id="MCOK01000001">
    <property type="protein sequence ID" value="OOC52855.1"/>
    <property type="molecule type" value="Genomic_DNA"/>
</dbReference>
<name>A0A1V3BWJ6_9ACTN</name>
<comment type="caution">
    <text evidence="2">The sequence shown here is derived from an EMBL/GenBank/DDBJ whole genome shotgun (WGS) entry which is preliminary data.</text>
</comment>
<evidence type="ECO:0000256" key="1">
    <source>
        <dbReference type="SAM" id="MobiDB-lite"/>
    </source>
</evidence>
<feature type="region of interest" description="Disordered" evidence="1">
    <location>
        <begin position="74"/>
        <end position="109"/>
    </location>
</feature>
<feature type="region of interest" description="Disordered" evidence="1">
    <location>
        <begin position="1"/>
        <end position="22"/>
    </location>
</feature>
<gene>
    <name evidence="2" type="ORF">NOSIN_02625</name>
</gene>
<evidence type="ECO:0000313" key="2">
    <source>
        <dbReference type="EMBL" id="OOC52855.1"/>
    </source>
</evidence>
<organism evidence="2 3">
    <name type="scientific">Nocardiopsis sinuspersici</name>
    <dbReference type="NCBI Taxonomy" id="501010"/>
    <lineage>
        <taxon>Bacteria</taxon>
        <taxon>Bacillati</taxon>
        <taxon>Actinomycetota</taxon>
        <taxon>Actinomycetes</taxon>
        <taxon>Streptosporangiales</taxon>
        <taxon>Nocardiopsidaceae</taxon>
        <taxon>Nocardiopsis</taxon>
    </lineage>
</organism>
<keyword evidence="3" id="KW-1185">Reference proteome</keyword>
<accession>A0A1V3BWJ6</accession>
<reference evidence="3" key="1">
    <citation type="submission" date="2016-08" db="EMBL/GenBank/DDBJ databases">
        <authorList>
            <person name="Tokovenko B."/>
            <person name="Kalinowski J."/>
        </authorList>
    </citation>
    <scope>NUCLEOTIDE SEQUENCE [LARGE SCALE GENOMIC DNA]</scope>
    <source>
        <strain evidence="3">UTMC102</strain>
    </source>
</reference>
<protein>
    <submittedName>
        <fullName evidence="2">Uncharacterized protein</fullName>
    </submittedName>
</protein>
<evidence type="ECO:0000313" key="3">
    <source>
        <dbReference type="Proteomes" id="UP000189004"/>
    </source>
</evidence>
<dbReference type="AlphaFoldDB" id="A0A1V3BWJ6"/>
<proteinExistence type="predicted"/>
<sequence length="109" mass="11848">MPRHTDHMPRPGVRTALPGGLDPAPVRAIDLAGRIGVLAHGRWNIEAWHHVTKEYDGVASGPAERGLPRAAFGGLGRHGTRVTPFHPQVTPLARAGCPQRRDGTDRLFR</sequence>
<dbReference type="Proteomes" id="UP000189004">
    <property type="component" value="Unassembled WGS sequence"/>
</dbReference>